<comment type="cofactor">
    <cofactor evidence="1">
        <name>Fe(2+)</name>
        <dbReference type="ChEBI" id="CHEBI:29033"/>
    </cofactor>
</comment>
<reference evidence="9" key="1">
    <citation type="submission" date="2011-02" db="EMBL/GenBank/DDBJ databases">
        <title>The complete genome of Planctomyces brasiliensis DSM 5305.</title>
        <authorList>
            <person name="Lucas S."/>
            <person name="Copeland A."/>
            <person name="Lapidus A."/>
            <person name="Bruce D."/>
            <person name="Goodwin L."/>
            <person name="Pitluck S."/>
            <person name="Kyrpides N."/>
            <person name="Mavromatis K."/>
            <person name="Pagani I."/>
            <person name="Ivanova N."/>
            <person name="Ovchinnikova G."/>
            <person name="Lu M."/>
            <person name="Detter J.C."/>
            <person name="Han C."/>
            <person name="Land M."/>
            <person name="Hauser L."/>
            <person name="Markowitz V."/>
            <person name="Cheng J.-F."/>
            <person name="Hugenholtz P."/>
            <person name="Woyke T."/>
            <person name="Wu D."/>
            <person name="Tindall B."/>
            <person name="Pomrenke H.G."/>
            <person name="Brambilla E."/>
            <person name="Klenk H.-P."/>
            <person name="Eisen J.A."/>
        </authorList>
    </citation>
    <scope>NUCLEOTIDE SEQUENCE [LARGE SCALE GENOMIC DNA]</scope>
    <source>
        <strain evidence="9">ATCC 49424 / DSM 5305 / JCM 21570 / NBRC 103401 / IFAM 1448</strain>
    </source>
</reference>
<dbReference type="KEGG" id="pbs:Plabr_4323"/>
<keyword evidence="9" id="KW-1185">Reference proteome</keyword>
<dbReference type="Proteomes" id="UP000006860">
    <property type="component" value="Chromosome"/>
</dbReference>
<evidence type="ECO:0000313" key="8">
    <source>
        <dbReference type="EMBL" id="ADY61896.1"/>
    </source>
</evidence>
<evidence type="ECO:0000313" key="9">
    <source>
        <dbReference type="Proteomes" id="UP000006860"/>
    </source>
</evidence>
<dbReference type="eggNOG" id="COG5383">
    <property type="taxonomic scope" value="Bacteria"/>
</dbReference>
<dbReference type="AlphaFoldDB" id="F0SJQ8"/>
<dbReference type="Gene3D" id="3.10.180.50">
    <property type="match status" value="1"/>
</dbReference>
<comment type="similarity">
    <text evidence="5">Belongs to the 2-oxoadipate dioxygenase/decarboxylase family.</text>
</comment>
<dbReference type="Pfam" id="PF07063">
    <property type="entry name" value="HGLS"/>
    <property type="match status" value="1"/>
</dbReference>
<dbReference type="RefSeq" id="WP_013630601.1">
    <property type="nucleotide sequence ID" value="NC_015174.1"/>
</dbReference>
<keyword evidence="2" id="KW-0223">Dioxygenase</keyword>
<dbReference type="SMART" id="SM01150">
    <property type="entry name" value="DUF1338"/>
    <property type="match status" value="1"/>
</dbReference>
<dbReference type="GO" id="GO:0051213">
    <property type="term" value="F:dioxygenase activity"/>
    <property type="evidence" value="ECO:0007669"/>
    <property type="project" value="UniProtKB-KW"/>
</dbReference>
<evidence type="ECO:0000256" key="1">
    <source>
        <dbReference type="ARBA" id="ARBA00001954"/>
    </source>
</evidence>
<keyword evidence="4" id="KW-0408">Iron</keyword>
<protein>
    <recommendedName>
        <fullName evidence="6">2-oxoadipate dioxygenase/decarboxylase</fullName>
        <ecNumber evidence="6">1.13.11.93</ecNumber>
    </recommendedName>
    <alternativeName>
        <fullName evidence="7">2-hydroxyglutarate synthase</fullName>
    </alternativeName>
</protein>
<sequence length="265" mass="30276">MADIRDLLNQLWDGFKQLNPQADQIHALLLERGETIVNDHIAFRTFDDTRVDWQILARPFLAAGYEVKDSYHFEQKKLDARHLAHSDPSLPKIFISQLQLDEFSAELRHKVRYLLDQLTTEQLAADDFCASGRGWSLRFDEYQLLATESEYAGWVAAYGYCANHFTVFVNKLQSFDSLTELNSFLKKQGFALNTHGGEIKGSPSDYLEQSSTLAPEVDVSFADGVFAIPGCYYEFAQRYPMPDGQLFEGFVTKSADNIFRSTDRR</sequence>
<evidence type="ECO:0000256" key="5">
    <source>
        <dbReference type="ARBA" id="ARBA00035013"/>
    </source>
</evidence>
<evidence type="ECO:0000256" key="3">
    <source>
        <dbReference type="ARBA" id="ARBA00023002"/>
    </source>
</evidence>
<dbReference type="HOGENOM" id="CLU_053061_1_1_0"/>
<dbReference type="PANTHER" id="PTHR31136">
    <property type="entry name" value="DUF1338 DOMAIN-CONTAINING PROTEIN"/>
    <property type="match status" value="1"/>
</dbReference>
<dbReference type="CDD" id="cd16350">
    <property type="entry name" value="VOC_like"/>
    <property type="match status" value="1"/>
</dbReference>
<dbReference type="STRING" id="756272.Plabr_4323"/>
<dbReference type="PANTHER" id="PTHR31136:SF5">
    <property type="entry name" value="2-OXOADIPATE DIOXYGENASE_DECARBOXYLASE, CHLOROPLASTIC"/>
    <property type="match status" value="1"/>
</dbReference>
<evidence type="ECO:0000256" key="6">
    <source>
        <dbReference type="ARBA" id="ARBA00035023"/>
    </source>
</evidence>
<organism evidence="8 9">
    <name type="scientific">Rubinisphaera brasiliensis (strain ATCC 49424 / DSM 5305 / JCM 21570 / IAM 15109 / NBRC 103401 / IFAM 1448)</name>
    <name type="common">Planctomyces brasiliensis</name>
    <dbReference type="NCBI Taxonomy" id="756272"/>
    <lineage>
        <taxon>Bacteria</taxon>
        <taxon>Pseudomonadati</taxon>
        <taxon>Planctomycetota</taxon>
        <taxon>Planctomycetia</taxon>
        <taxon>Planctomycetales</taxon>
        <taxon>Planctomycetaceae</taxon>
        <taxon>Rubinisphaera</taxon>
    </lineage>
</organism>
<evidence type="ECO:0000256" key="4">
    <source>
        <dbReference type="ARBA" id="ARBA00023004"/>
    </source>
</evidence>
<dbReference type="InterPro" id="IPR009770">
    <property type="entry name" value="HGLS"/>
</dbReference>
<dbReference type="EC" id="1.13.11.93" evidence="6"/>
<accession>F0SJQ8</accession>
<name>F0SJQ8_RUBBR</name>
<proteinExistence type="inferred from homology"/>
<dbReference type="EMBL" id="CP002546">
    <property type="protein sequence ID" value="ADY61896.1"/>
    <property type="molecule type" value="Genomic_DNA"/>
</dbReference>
<gene>
    <name evidence="8" type="ordered locus">Plabr_4323</name>
</gene>
<evidence type="ECO:0000256" key="2">
    <source>
        <dbReference type="ARBA" id="ARBA00022964"/>
    </source>
</evidence>
<evidence type="ECO:0000256" key="7">
    <source>
        <dbReference type="ARBA" id="ARBA00035045"/>
    </source>
</evidence>
<keyword evidence="3" id="KW-0560">Oxidoreductase</keyword>
<dbReference type="OrthoDB" id="506370at2"/>